<proteinExistence type="predicted"/>
<keyword evidence="3" id="KW-1185">Reference proteome</keyword>
<feature type="region of interest" description="Disordered" evidence="1">
    <location>
        <begin position="22"/>
        <end position="41"/>
    </location>
</feature>
<evidence type="ECO:0000313" key="3">
    <source>
        <dbReference type="Proteomes" id="UP001152795"/>
    </source>
</evidence>
<protein>
    <submittedName>
        <fullName evidence="2">Uncharacterized protein</fullName>
    </submittedName>
</protein>
<feature type="compositionally biased region" description="Basic and acidic residues" evidence="1">
    <location>
        <begin position="29"/>
        <end position="41"/>
    </location>
</feature>
<gene>
    <name evidence="2" type="ORF">PACLA_8A043987</name>
</gene>
<feature type="region of interest" description="Disordered" evidence="1">
    <location>
        <begin position="57"/>
        <end position="77"/>
    </location>
</feature>
<dbReference type="Proteomes" id="UP001152795">
    <property type="component" value="Unassembled WGS sequence"/>
</dbReference>
<evidence type="ECO:0000256" key="1">
    <source>
        <dbReference type="SAM" id="MobiDB-lite"/>
    </source>
</evidence>
<organism evidence="2 3">
    <name type="scientific">Paramuricea clavata</name>
    <name type="common">Red gorgonian</name>
    <name type="synonym">Violescent sea-whip</name>
    <dbReference type="NCBI Taxonomy" id="317549"/>
    <lineage>
        <taxon>Eukaryota</taxon>
        <taxon>Metazoa</taxon>
        <taxon>Cnidaria</taxon>
        <taxon>Anthozoa</taxon>
        <taxon>Octocorallia</taxon>
        <taxon>Malacalcyonacea</taxon>
        <taxon>Plexauridae</taxon>
        <taxon>Paramuricea</taxon>
    </lineage>
</organism>
<name>A0A6S7IYW5_PARCT</name>
<sequence length="139" mass="15510">MRSAKELPRALSCTEIKQQWGIPSAKAQQDPEKQLMKKKPLQDKTFEKHLLICDQKGGRKRRLPQEVSSTYSATPAGEPKIDAACVDAFKQDLSKSKSSYLVTNYVHLRPNSTCVPAADKENTPSCSTADNFPKQRSET</sequence>
<evidence type="ECO:0000313" key="2">
    <source>
        <dbReference type="EMBL" id="CAB4023197.1"/>
    </source>
</evidence>
<feature type="region of interest" description="Disordered" evidence="1">
    <location>
        <begin position="114"/>
        <end position="139"/>
    </location>
</feature>
<dbReference type="OrthoDB" id="5968059at2759"/>
<reference evidence="2" key="1">
    <citation type="submission" date="2020-04" db="EMBL/GenBank/DDBJ databases">
        <authorList>
            <person name="Alioto T."/>
            <person name="Alioto T."/>
            <person name="Gomez Garrido J."/>
        </authorList>
    </citation>
    <scope>NUCLEOTIDE SEQUENCE</scope>
    <source>
        <strain evidence="2">A484AB</strain>
    </source>
</reference>
<accession>A0A6S7IYW5</accession>
<dbReference type="EMBL" id="CACRXK020012366">
    <property type="protein sequence ID" value="CAB4023197.1"/>
    <property type="molecule type" value="Genomic_DNA"/>
</dbReference>
<comment type="caution">
    <text evidence="2">The sequence shown here is derived from an EMBL/GenBank/DDBJ whole genome shotgun (WGS) entry which is preliminary data.</text>
</comment>
<dbReference type="AlphaFoldDB" id="A0A6S7IYW5"/>